<dbReference type="Ensembl" id="ENSGAGT00000026356.1">
    <property type="protein sequence ID" value="ENSGAGP00000023130.1"/>
    <property type="gene ID" value="ENSGAGG00000016952.1"/>
</dbReference>
<sequence length="323" mass="36995">SSVKTAKKYIKNYLLSGLKGKNVFSVFILSVTFFTILSFHRFFQLEDDIVAKPQYIEKIKNFALEQPSDEWMILEFSQLGFIGKLFRTKDLPLIVEFFLMFYKDKPIDWLLDHLLWVKVCSPEKDPKHCEGQKAYVRIRSKPSLFQHVGIHSSLAGKIQNLKDKDFDKNMLHKAHVNPPAKVTTSLRIFQHYTLEKAYEGMDCFWAFSPVAGDYILFTFLQPLKVDGYLFRSGNMEHPGDKLFNTTVEVWPAKLRISKSTSPIGIQRGADWFCLYIGTFDNGIAEGIISPSVGKIQAIRLSIHSDSPVWALLSEVNLKKTSSL</sequence>
<accession>A0A452I692</accession>
<reference evidence="8" key="1">
    <citation type="journal article" date="2017" name="PLoS ONE">
        <title>The Agassiz's desert tortoise genome provides a resource for the conservation of a threatened species.</title>
        <authorList>
            <person name="Tollis M."/>
            <person name="DeNardo D.F."/>
            <person name="Cornelius J.A."/>
            <person name="Dolby G.A."/>
            <person name="Edwards T."/>
            <person name="Henen B.T."/>
            <person name="Karl A.E."/>
            <person name="Murphy R.W."/>
            <person name="Kusumi K."/>
        </authorList>
    </citation>
    <scope>NUCLEOTIDE SEQUENCE [LARGE SCALE GENOMIC DNA]</scope>
</reference>
<comment type="pathway">
    <text evidence="1">Protein modification; protein glycosylation.</text>
</comment>
<keyword evidence="4" id="KW-0472">Membrane</keyword>
<dbReference type="InterPro" id="IPR057279">
    <property type="entry name" value="MGAT4"/>
</dbReference>
<evidence type="ECO:0000313" key="8">
    <source>
        <dbReference type="Proteomes" id="UP000291020"/>
    </source>
</evidence>
<keyword evidence="8" id="KW-1185">Reference proteome</keyword>
<dbReference type="GO" id="GO:0005783">
    <property type="term" value="C:endoplasmic reticulum"/>
    <property type="evidence" value="ECO:0007669"/>
    <property type="project" value="TreeGrafter"/>
</dbReference>
<dbReference type="Proteomes" id="UP000291020">
    <property type="component" value="Unassembled WGS sequence"/>
</dbReference>
<keyword evidence="3" id="KW-0808">Transferase</keyword>
<dbReference type="Pfam" id="PF04666">
    <property type="entry name" value="MGAT4_cons"/>
    <property type="match status" value="1"/>
</dbReference>
<feature type="transmembrane region" description="Helical" evidence="4">
    <location>
        <begin position="21"/>
        <end position="43"/>
    </location>
</feature>
<feature type="domain" description="MGAT4 A/B/C C-terminal" evidence="6">
    <location>
        <begin position="180"/>
        <end position="314"/>
    </location>
</feature>
<dbReference type="GO" id="GO:0006487">
    <property type="term" value="P:protein N-linked glycosylation"/>
    <property type="evidence" value="ECO:0007669"/>
    <property type="project" value="TreeGrafter"/>
</dbReference>
<evidence type="ECO:0000313" key="7">
    <source>
        <dbReference type="Ensembl" id="ENSGAGP00000023130.1"/>
    </source>
</evidence>
<keyword evidence="4" id="KW-0812">Transmembrane</keyword>
<protein>
    <recommendedName>
        <fullName evidence="9">MGAT4 family member D</fullName>
    </recommendedName>
</protein>
<evidence type="ECO:0008006" key="9">
    <source>
        <dbReference type="Google" id="ProtNLM"/>
    </source>
</evidence>
<dbReference type="STRING" id="38772.ENSGAGP00000023130"/>
<evidence type="ECO:0000256" key="1">
    <source>
        <dbReference type="ARBA" id="ARBA00004922"/>
    </source>
</evidence>
<reference evidence="7" key="3">
    <citation type="submission" date="2025-09" db="UniProtKB">
        <authorList>
            <consortium name="Ensembl"/>
        </authorList>
    </citation>
    <scope>IDENTIFICATION</scope>
</reference>
<dbReference type="PANTHER" id="PTHR12062:SF10">
    <property type="entry name" value="ALPHA-1,3-MANNOSYL-GLYCOPROTEIN 4-BETA-N-ACETYLGLUCOSAMINYLTRANSFERASE-LIKE PROTEIN MGAT4D"/>
    <property type="match status" value="1"/>
</dbReference>
<reference evidence="7" key="2">
    <citation type="submission" date="2025-08" db="UniProtKB">
        <authorList>
            <consortium name="Ensembl"/>
        </authorList>
    </citation>
    <scope>IDENTIFICATION</scope>
</reference>
<evidence type="ECO:0000259" key="5">
    <source>
        <dbReference type="Pfam" id="PF04666"/>
    </source>
</evidence>
<organism evidence="7 8">
    <name type="scientific">Gopherus agassizii</name>
    <name type="common">Agassiz's desert tortoise</name>
    <dbReference type="NCBI Taxonomy" id="38772"/>
    <lineage>
        <taxon>Eukaryota</taxon>
        <taxon>Metazoa</taxon>
        <taxon>Chordata</taxon>
        <taxon>Craniata</taxon>
        <taxon>Vertebrata</taxon>
        <taxon>Euteleostomi</taxon>
        <taxon>Archelosauria</taxon>
        <taxon>Testudinata</taxon>
        <taxon>Testudines</taxon>
        <taxon>Cryptodira</taxon>
        <taxon>Durocryptodira</taxon>
        <taxon>Testudinoidea</taxon>
        <taxon>Testudinidae</taxon>
        <taxon>Gopherus</taxon>
    </lineage>
</organism>
<dbReference type="GO" id="GO:0005795">
    <property type="term" value="C:Golgi stack"/>
    <property type="evidence" value="ECO:0007669"/>
    <property type="project" value="TreeGrafter"/>
</dbReference>
<dbReference type="AlphaFoldDB" id="A0A452I692"/>
<feature type="domain" description="MGAT4 conserved region" evidence="5">
    <location>
        <begin position="41"/>
        <end position="166"/>
    </location>
</feature>
<dbReference type="InterPro" id="IPR056576">
    <property type="entry name" value="MGAT4_A/B/C_C"/>
</dbReference>
<dbReference type="GO" id="GO:0005793">
    <property type="term" value="C:endoplasmic reticulum-Golgi intermediate compartment"/>
    <property type="evidence" value="ECO:0007669"/>
    <property type="project" value="TreeGrafter"/>
</dbReference>
<evidence type="ECO:0000256" key="4">
    <source>
        <dbReference type="SAM" id="Phobius"/>
    </source>
</evidence>
<dbReference type="InterPro" id="IPR006759">
    <property type="entry name" value="Glyco_transf_54"/>
</dbReference>
<keyword evidence="4" id="KW-1133">Transmembrane helix</keyword>
<dbReference type="GO" id="GO:0008375">
    <property type="term" value="F:acetylglucosaminyltransferase activity"/>
    <property type="evidence" value="ECO:0007669"/>
    <property type="project" value="TreeGrafter"/>
</dbReference>
<evidence type="ECO:0000259" key="6">
    <source>
        <dbReference type="Pfam" id="PF23524"/>
    </source>
</evidence>
<keyword evidence="2" id="KW-0328">Glycosyltransferase</keyword>
<evidence type="ECO:0000256" key="3">
    <source>
        <dbReference type="ARBA" id="ARBA00022679"/>
    </source>
</evidence>
<dbReference type="Pfam" id="PF23524">
    <property type="entry name" value="MGAT4A_C"/>
    <property type="match status" value="1"/>
</dbReference>
<proteinExistence type="predicted"/>
<dbReference type="PANTHER" id="PTHR12062">
    <property type="entry name" value="N-ACETYLGLUCOSAMINYLTRANSFERASE VI"/>
    <property type="match status" value="1"/>
</dbReference>
<name>A0A452I692_9SAUR</name>
<evidence type="ECO:0000256" key="2">
    <source>
        <dbReference type="ARBA" id="ARBA00022676"/>
    </source>
</evidence>